<proteinExistence type="predicted"/>
<evidence type="ECO:0000313" key="3">
    <source>
        <dbReference type="Proteomes" id="UP000288623"/>
    </source>
</evidence>
<protein>
    <recommendedName>
        <fullName evidence="1">NAD-dependent epimerase/dehydratase domain-containing protein</fullName>
    </recommendedName>
</protein>
<dbReference type="Proteomes" id="UP000288623">
    <property type="component" value="Unassembled WGS sequence"/>
</dbReference>
<dbReference type="InterPro" id="IPR050177">
    <property type="entry name" value="Lipid_A_modif_metabolic_enz"/>
</dbReference>
<dbReference type="InterPro" id="IPR001509">
    <property type="entry name" value="Epimerase_deHydtase"/>
</dbReference>
<dbReference type="PANTHER" id="PTHR43245">
    <property type="entry name" value="BIFUNCTIONAL POLYMYXIN RESISTANCE PROTEIN ARNA"/>
    <property type="match status" value="1"/>
</dbReference>
<evidence type="ECO:0000313" key="2">
    <source>
        <dbReference type="EMBL" id="RUS57083.1"/>
    </source>
</evidence>
<dbReference type="EMBL" id="JTFC01000029">
    <property type="protein sequence ID" value="RUS57083.1"/>
    <property type="molecule type" value="Genomic_DNA"/>
</dbReference>
<dbReference type="Gene3D" id="3.40.50.720">
    <property type="entry name" value="NAD(P)-binding Rossmann-like Domain"/>
    <property type="match status" value="1"/>
</dbReference>
<gene>
    <name evidence="2" type="ORF">QI30_07890</name>
</gene>
<dbReference type="Pfam" id="PF01370">
    <property type="entry name" value="Epimerase"/>
    <property type="match status" value="1"/>
</dbReference>
<evidence type="ECO:0000259" key="1">
    <source>
        <dbReference type="Pfam" id="PF01370"/>
    </source>
</evidence>
<feature type="domain" description="NAD-dependent epimerase/dehydratase" evidence="1">
    <location>
        <begin position="5"/>
        <end position="186"/>
    </location>
</feature>
<comment type="caution">
    <text evidence="2">The sequence shown here is derived from an EMBL/GenBank/DDBJ whole genome shotgun (WGS) entry which is preliminary data.</text>
</comment>
<sequence length="289" mass="33550">MKVLIFVTGLTGNTGQEFLKHCLNEEIVTVSRKIQNFPDTIICEKGDLTDAVFVESLFQRYQFKEIIHIANIRYTELLMSLAEKYHVPRVIAVHTTGIYSRYRSCNALYQEIETRLFNQTFEHTSYVILRPTMIYGNERDHNMQKLIRFLNKAPAFPVFGQGEALMQPVHVEDLGQAIYSVYQRPDIRNAHFDLSGGSVLTYGEIVRFITKQLGRNVFIVKIPYNMALFLIRLYNLTPKPIISTEQVLRLQEHKSYSHAKAKKEFNYNPRSIEKGLKEEVQLLRSKGII</sequence>
<name>A0A433RUY5_9BACL</name>
<dbReference type="AlphaFoldDB" id="A0A433RUY5"/>
<reference evidence="2 3" key="1">
    <citation type="submission" date="2014-11" db="EMBL/GenBank/DDBJ databases">
        <title>Genome sequence and analysis of novel Kurthia sp.</title>
        <authorList>
            <person name="Lawson J.N."/>
            <person name="Gonzalez J.E."/>
            <person name="Rinauldi L."/>
            <person name="Xuan Z."/>
            <person name="Firman A."/>
            <person name="Shaddox L."/>
            <person name="Trudeau A."/>
            <person name="Shah S."/>
            <person name="Reiman D."/>
        </authorList>
    </citation>
    <scope>NUCLEOTIDE SEQUENCE [LARGE SCALE GENOMIC DNA]</scope>
    <source>
        <strain evidence="2 3">3B1D</strain>
    </source>
</reference>
<dbReference type="SUPFAM" id="SSF51735">
    <property type="entry name" value="NAD(P)-binding Rossmann-fold domains"/>
    <property type="match status" value="1"/>
</dbReference>
<organism evidence="2 3">
    <name type="scientific">Candidatus Kurthia intestinigallinarum</name>
    <dbReference type="NCBI Taxonomy" id="1562256"/>
    <lineage>
        <taxon>Bacteria</taxon>
        <taxon>Bacillati</taxon>
        <taxon>Bacillota</taxon>
        <taxon>Bacilli</taxon>
        <taxon>Bacillales</taxon>
        <taxon>Caryophanaceae</taxon>
        <taxon>Kurthia</taxon>
    </lineage>
</organism>
<accession>A0A433RUY5</accession>
<keyword evidence="3" id="KW-1185">Reference proteome</keyword>
<dbReference type="InterPro" id="IPR036291">
    <property type="entry name" value="NAD(P)-bd_dom_sf"/>
</dbReference>